<gene>
    <name evidence="2" type="ORF">PtA15_8A593</name>
</gene>
<feature type="region of interest" description="Disordered" evidence="1">
    <location>
        <begin position="187"/>
        <end position="206"/>
    </location>
</feature>
<proteinExistence type="predicted"/>
<evidence type="ECO:0008006" key="4">
    <source>
        <dbReference type="Google" id="ProtNLM"/>
    </source>
</evidence>
<reference evidence="2" key="1">
    <citation type="submission" date="2022-10" db="EMBL/GenBank/DDBJ databases">
        <title>Puccinia triticina Genome sequencing and assembly.</title>
        <authorList>
            <person name="Li C."/>
        </authorList>
    </citation>
    <scope>NUCLEOTIDE SEQUENCE</scope>
    <source>
        <strain evidence="2">Pt15</strain>
    </source>
</reference>
<sequence length="1040" mass="115073">MGRPRKYPRTDYCGDLNGSLSVELNSHTSPYFQQGWNHSTLYMRSLQPHEYEQGPLGSFESGIAPSSWRSTDGHEETRSGPFHLDPSANMLRYRPLMPTLGGLPISPDHRRVSSTQNHPGGDVALLNQMLPAPSPAASLGNSMNFHPPSTGSEEARFQYSACSSRRISLDQTQMDPYSIGLAGGKLSNDHRHSRSQSPHSVIPTEPGPYLLVNTHETISTCDAAHIFQHFKGTTLHVTTQAHLEFILREYPNSYAPVPPHKHPSVLGPKLYHTMLADVISWFVCGQASVSDRPDSSSGTQESLFIKMLDYDRGENNFQESTMHAGEGGSNPLTQLTYQELDFIYSRWLCGNPFAFLFNDATPTQQSIHLAENSAFLATVIGWHFYLSSHSRNYASPQTPHPHLHIPARCHMPFFEYAEAQLMSRAIRFSAQMRLGIAECCTITLEGIFVIIEASQTSTKCLYKSWTLLSMQFPKSKVHAMINASPSYLEAYLSHARMNSSSVHTEWANRMLLNTSQILEVFCTLCQEDPPHTILPDPTAKQTSNDWLYENKLYLIRWLMDTAKMRCQVMGTYDSPPSHPTRATGRDIRNAHSNIVLAVVFSIFALSRLVHLEDITPSNFTRIPIPIFRDVLKLLQIITAEGADSIVAIGSIHQSGTLGEALLLRILQGLFPYFLILAQAFANTLRDFANTSTSDSTHLTNQLLEVVESLGRFASAGLSSYPAEDFQVIEEVRGRVVSLSVMLRASFQISGSQEQAGAFQPPDSVPFCETTQIQSFVKPSRESERLASEPFENSVVRQAHHIPTNSYSSESTVMINSYSRATQAVSTEGIFDSNDAAQLSFQMSSADIGGVSSSPPPSDPASSASYPFQTNHDPEAKSENLLIPSQGSGLLLSFPGSQGLIEPSEITGTEINSRPGVFGCPRGADPYFCALDSSWINQPPLHQIDLESHSHSQALDSFPRTRTPHHLTPPLGSPPGYRLHSPCLDYFPNNLEFHESSMGNILVTDSTSRSFVPQELIEPSSGFQYDAFARPETSRPSTPTR</sequence>
<evidence type="ECO:0000313" key="3">
    <source>
        <dbReference type="Proteomes" id="UP001164743"/>
    </source>
</evidence>
<keyword evidence="3" id="KW-1185">Reference proteome</keyword>
<accession>A0ABY7CY92</accession>
<dbReference type="GeneID" id="77812933"/>
<name>A0ABY7CY92_9BASI</name>
<dbReference type="EMBL" id="CP110428">
    <property type="protein sequence ID" value="WAQ87687.1"/>
    <property type="molecule type" value="Genomic_DNA"/>
</dbReference>
<protein>
    <recommendedName>
        <fullName evidence="4">Transcription factor domain-containing protein</fullName>
    </recommendedName>
</protein>
<organism evidence="2 3">
    <name type="scientific">Puccinia triticina</name>
    <dbReference type="NCBI Taxonomy" id="208348"/>
    <lineage>
        <taxon>Eukaryota</taxon>
        <taxon>Fungi</taxon>
        <taxon>Dikarya</taxon>
        <taxon>Basidiomycota</taxon>
        <taxon>Pucciniomycotina</taxon>
        <taxon>Pucciniomycetes</taxon>
        <taxon>Pucciniales</taxon>
        <taxon>Pucciniaceae</taxon>
        <taxon>Puccinia</taxon>
    </lineage>
</organism>
<dbReference type="Proteomes" id="UP001164743">
    <property type="component" value="Chromosome 8A"/>
</dbReference>
<evidence type="ECO:0000313" key="2">
    <source>
        <dbReference type="EMBL" id="WAQ87687.1"/>
    </source>
</evidence>
<feature type="region of interest" description="Disordered" evidence="1">
    <location>
        <begin position="846"/>
        <end position="874"/>
    </location>
</feature>
<feature type="region of interest" description="Disordered" evidence="1">
    <location>
        <begin position="60"/>
        <end position="86"/>
    </location>
</feature>
<dbReference type="RefSeq" id="XP_053023242.1">
    <property type="nucleotide sequence ID" value="XM_053172038.1"/>
</dbReference>
<evidence type="ECO:0000256" key="1">
    <source>
        <dbReference type="SAM" id="MobiDB-lite"/>
    </source>
</evidence>